<evidence type="ECO:0000259" key="4">
    <source>
        <dbReference type="Pfam" id="PF16325"/>
    </source>
</evidence>
<protein>
    <submittedName>
        <fullName evidence="5">Peptidase U32 family protein</fullName>
    </submittedName>
</protein>
<dbReference type="EMBL" id="FO681348">
    <property type="protein sequence ID" value="CCV66050.1"/>
    <property type="molecule type" value="Genomic_DNA"/>
</dbReference>
<evidence type="ECO:0000256" key="1">
    <source>
        <dbReference type="ARBA" id="ARBA00022670"/>
    </source>
</evidence>
<dbReference type="STRING" id="61635.BN85310290"/>
<evidence type="ECO:0000313" key="6">
    <source>
        <dbReference type="Proteomes" id="UP000032737"/>
    </source>
</evidence>
<keyword evidence="6" id="KW-1185">Reference proteome</keyword>
<keyword evidence="2" id="KW-0378">Hydrolase</keyword>
<dbReference type="OrthoDB" id="9807498at2"/>
<feature type="domain" description="Peptidase family U32 C-terminal" evidence="4">
    <location>
        <begin position="312"/>
        <end position="392"/>
    </location>
</feature>
<dbReference type="HOGENOM" id="CLU_011540_0_2_14"/>
<name>U4KNZ7_9MOLU</name>
<sequence length="397" mass="44747">MIELLAPAGDLEKLKIAIIYGADAVFIGGTEFSLRARASNFTLADIKEACEFVHSYGKKLYVTTNIIPHNENMSELIEYLKGLEACGVDAIIAASPYIATTALEHTTIPVHVSTQQSVVNSNAVQFWADLGAERVVLGRELDQYEIKDICEKSPVEIEVFIHGGMCASYSGRCTLSNNMTDRDANRGGCAHSCRWNYELLSDKTTINDESVFFSMSSKDLQTLAFIPSLIDSKVSSLKIEGRMKSIHYIATVVRTYRMLIDEYTATKQIKDLEFYIKEIKKAENRLTSFGFLDGKPKAEQQLYNLRNEEPTKEFIGIVLAYDPIKKCALIEQRNHFTPNESVELFGPSGKSFFFEIKEIKDTEGNLLDAARHPRQQIYIPVPHEVKPYDMLRKVLDV</sequence>
<evidence type="ECO:0000256" key="2">
    <source>
        <dbReference type="ARBA" id="ARBA00022801"/>
    </source>
</evidence>
<reference evidence="5 6" key="1">
    <citation type="journal article" date="2013" name="J. Mol. Microbiol. Biotechnol.">
        <title>Analysis of the Complete Genomes of Acholeplasma brassicae , A. palmae and A. laidlawii and Their Comparison to the Obligate Parasites from ' Candidatus Phytoplasma'.</title>
        <authorList>
            <person name="Kube M."/>
            <person name="Siewert C."/>
            <person name="Migdoll A.M."/>
            <person name="Duduk B."/>
            <person name="Holz S."/>
            <person name="Rabus R."/>
            <person name="Seemuller E."/>
            <person name="Mitrovic J."/>
            <person name="Muller I."/>
            <person name="Buttner C."/>
            <person name="Reinhardt R."/>
        </authorList>
    </citation>
    <scope>NUCLEOTIDE SEQUENCE [LARGE SCALE GENOMIC DNA]</scope>
    <source>
        <strain evidence="6">0502</strain>
    </source>
</reference>
<dbReference type="AlphaFoldDB" id="U4KNZ7"/>
<comment type="similarity">
    <text evidence="3">Belongs to the peptidase U32 family.</text>
</comment>
<dbReference type="Pfam" id="PF16325">
    <property type="entry name" value="Peptidase_U32_C"/>
    <property type="match status" value="1"/>
</dbReference>
<organism evidence="5 6">
    <name type="scientific">Acholeplasma brassicae</name>
    <dbReference type="NCBI Taxonomy" id="61635"/>
    <lineage>
        <taxon>Bacteria</taxon>
        <taxon>Bacillati</taxon>
        <taxon>Mycoplasmatota</taxon>
        <taxon>Mollicutes</taxon>
        <taxon>Acholeplasmatales</taxon>
        <taxon>Acholeplasmataceae</taxon>
        <taxon>Acholeplasma</taxon>
    </lineage>
</organism>
<dbReference type="KEGG" id="abra:BN85310290"/>
<dbReference type="GO" id="GO:0006508">
    <property type="term" value="P:proteolysis"/>
    <property type="evidence" value="ECO:0007669"/>
    <property type="project" value="UniProtKB-KW"/>
</dbReference>
<dbReference type="InterPro" id="IPR001539">
    <property type="entry name" value="Peptidase_U32"/>
</dbReference>
<dbReference type="PANTHER" id="PTHR30217">
    <property type="entry name" value="PEPTIDASE U32 FAMILY"/>
    <property type="match status" value="1"/>
</dbReference>
<dbReference type="Proteomes" id="UP000032737">
    <property type="component" value="Chromosome"/>
</dbReference>
<keyword evidence="1" id="KW-0645">Protease</keyword>
<evidence type="ECO:0000256" key="3">
    <source>
        <dbReference type="ARBA" id="ARBA00038374"/>
    </source>
</evidence>
<dbReference type="RefSeq" id="WP_030004912.1">
    <property type="nucleotide sequence ID" value="NC_022549.1"/>
</dbReference>
<dbReference type="GO" id="GO:0008233">
    <property type="term" value="F:peptidase activity"/>
    <property type="evidence" value="ECO:0007669"/>
    <property type="project" value="UniProtKB-KW"/>
</dbReference>
<dbReference type="Pfam" id="PF01136">
    <property type="entry name" value="Peptidase_U32"/>
    <property type="match status" value="1"/>
</dbReference>
<dbReference type="PANTHER" id="PTHR30217:SF6">
    <property type="entry name" value="TRNA HYDROXYLATION PROTEIN P"/>
    <property type="match status" value="1"/>
</dbReference>
<accession>U4KNZ7</accession>
<dbReference type="Gene3D" id="2.40.30.10">
    <property type="entry name" value="Translation factors"/>
    <property type="match status" value="1"/>
</dbReference>
<proteinExistence type="inferred from homology"/>
<evidence type="ECO:0000313" key="5">
    <source>
        <dbReference type="EMBL" id="CCV66050.1"/>
    </source>
</evidence>
<gene>
    <name evidence="5" type="ORF">BN85310290</name>
</gene>
<dbReference type="InterPro" id="IPR051454">
    <property type="entry name" value="RNA/ubiquinone_mod_enzymes"/>
</dbReference>
<dbReference type="InterPro" id="IPR032525">
    <property type="entry name" value="Peptidase_U32_C"/>
</dbReference>